<dbReference type="EMBL" id="JAFFGZ010000007">
    <property type="protein sequence ID" value="KAK4641601.1"/>
    <property type="molecule type" value="Genomic_DNA"/>
</dbReference>
<comment type="caution">
    <text evidence="1">The sequence shown here is derived from an EMBL/GenBank/DDBJ whole genome shotgun (WGS) entry which is preliminary data.</text>
</comment>
<accession>A0ABR0FD51</accession>
<protein>
    <submittedName>
        <fullName evidence="1">Uncharacterized protein</fullName>
    </submittedName>
</protein>
<reference evidence="1 2" key="1">
    <citation type="journal article" date="2023" name="bioRxiv">
        <title>High-quality genome assemblies of four members of thePodospora anserinaspecies complex.</title>
        <authorList>
            <person name="Ament-Velasquez S.L."/>
            <person name="Vogan A.A."/>
            <person name="Wallerman O."/>
            <person name="Hartmann F."/>
            <person name="Gautier V."/>
            <person name="Silar P."/>
            <person name="Giraud T."/>
            <person name="Johannesson H."/>
        </authorList>
    </citation>
    <scope>NUCLEOTIDE SEQUENCE [LARGE SCALE GENOMIC DNA]</scope>
    <source>
        <strain evidence="1 2">CBS 112042</strain>
    </source>
</reference>
<keyword evidence="2" id="KW-1185">Reference proteome</keyword>
<dbReference type="Proteomes" id="UP001322138">
    <property type="component" value="Unassembled WGS sequence"/>
</dbReference>
<organism evidence="1 2">
    <name type="scientific">Podospora bellae-mahoneyi</name>
    <dbReference type="NCBI Taxonomy" id="2093777"/>
    <lineage>
        <taxon>Eukaryota</taxon>
        <taxon>Fungi</taxon>
        <taxon>Dikarya</taxon>
        <taxon>Ascomycota</taxon>
        <taxon>Pezizomycotina</taxon>
        <taxon>Sordariomycetes</taxon>
        <taxon>Sordariomycetidae</taxon>
        <taxon>Sordariales</taxon>
        <taxon>Podosporaceae</taxon>
        <taxon>Podospora</taxon>
    </lineage>
</organism>
<evidence type="ECO:0000313" key="2">
    <source>
        <dbReference type="Proteomes" id="UP001322138"/>
    </source>
</evidence>
<gene>
    <name evidence="1" type="ORF">QC761_500408</name>
</gene>
<proteinExistence type="predicted"/>
<dbReference type="RefSeq" id="XP_062730577.1">
    <property type="nucleotide sequence ID" value="XM_062879290.1"/>
</dbReference>
<sequence>MDPLAIAHTPDQYLAFPIQHQQLPRPKMTLPPPLGRLRLASPENILRLGVVCTSGFRYSEHFIWERTAHDRHPRSTVTFFRHEVAEFIKNPEFITRVAVDAYDPDESSKPEAIKPVDNGWSPPPAGTPVVVGLGIWRLQPGSSRVGSIRMKRIGPYPELPDHNFKGPNQKRSQAFEDAAIEGRCYCLTIAKWSVKFTDINSDN</sequence>
<name>A0ABR0FD51_9PEZI</name>
<evidence type="ECO:0000313" key="1">
    <source>
        <dbReference type="EMBL" id="KAK4641601.1"/>
    </source>
</evidence>
<dbReference type="GeneID" id="87898772"/>